<dbReference type="InterPro" id="IPR046149">
    <property type="entry name" value="DUF6151"/>
</dbReference>
<keyword evidence="2" id="KW-1185">Reference proteome</keyword>
<proteinExistence type="predicted"/>
<comment type="caution">
    <text evidence="1">The sequence shown here is derived from an EMBL/GenBank/DDBJ whole genome shotgun (WGS) entry which is preliminary data.</text>
</comment>
<evidence type="ECO:0000313" key="1">
    <source>
        <dbReference type="EMBL" id="MBJ7539367.1"/>
    </source>
</evidence>
<evidence type="ECO:0000313" key="2">
    <source>
        <dbReference type="Proteomes" id="UP000628710"/>
    </source>
</evidence>
<reference evidence="1" key="1">
    <citation type="submission" date="2020-12" db="EMBL/GenBank/DDBJ databases">
        <title>Marinomonas arctica sp. nov., a psychrotolerant bacterium isolated from the Arctic.</title>
        <authorList>
            <person name="Zhang Y."/>
        </authorList>
    </citation>
    <scope>NUCLEOTIDE SEQUENCE</scope>
    <source>
        <strain evidence="1">C1424</strain>
    </source>
</reference>
<name>A0A934JYP3_9GAMM</name>
<gene>
    <name evidence="1" type="ORF">I8J31_16940</name>
</gene>
<dbReference type="Proteomes" id="UP000628710">
    <property type="component" value="Unassembled WGS sequence"/>
</dbReference>
<dbReference type="Pfam" id="PF19648">
    <property type="entry name" value="DUF6151"/>
    <property type="match status" value="1"/>
</dbReference>
<sequence>MPEIKLKCACGSVQGTTTNVTGKSGTRVVCCCDDCQSFAHYLEQESDASEQKVDVLDQYGGTDIFQMPIASLKITQGNEHVSCMRLSPKGIHRWYAKCCNTPIGNTMDAGVPFVGVIHNFMDNEATREADLGKSRGHIMVKFATQHVPENLQVSFFKITLRVLAKLLIWKLKGLNKPSVFFKENGDPVVEPNVLTKG</sequence>
<dbReference type="EMBL" id="JAEMNX010000024">
    <property type="protein sequence ID" value="MBJ7539367.1"/>
    <property type="molecule type" value="Genomic_DNA"/>
</dbReference>
<accession>A0A934JYP3</accession>
<evidence type="ECO:0008006" key="3">
    <source>
        <dbReference type="Google" id="ProtNLM"/>
    </source>
</evidence>
<dbReference type="RefSeq" id="WP_199469772.1">
    <property type="nucleotide sequence ID" value="NZ_JAEMNX010000024.1"/>
</dbReference>
<dbReference type="AlphaFoldDB" id="A0A934JYP3"/>
<organism evidence="1 2">
    <name type="scientific">Marinomonas transparens</name>
    <dbReference type="NCBI Taxonomy" id="2795388"/>
    <lineage>
        <taxon>Bacteria</taxon>
        <taxon>Pseudomonadati</taxon>
        <taxon>Pseudomonadota</taxon>
        <taxon>Gammaproteobacteria</taxon>
        <taxon>Oceanospirillales</taxon>
        <taxon>Oceanospirillaceae</taxon>
        <taxon>Marinomonas</taxon>
    </lineage>
</organism>
<dbReference type="Gene3D" id="3.90.1590.10">
    <property type="entry name" value="glutathione-dependent formaldehyde- activating enzyme (gfa)"/>
    <property type="match status" value="1"/>
</dbReference>
<protein>
    <recommendedName>
        <fullName evidence="3">CENP-V/GFA domain-containing protein</fullName>
    </recommendedName>
</protein>